<dbReference type="RefSeq" id="WP_214534577.1">
    <property type="nucleotide sequence ID" value="NZ_JAHFVK010000001.1"/>
</dbReference>
<feature type="transmembrane region" description="Helical" evidence="1">
    <location>
        <begin position="159"/>
        <end position="182"/>
    </location>
</feature>
<comment type="caution">
    <text evidence="2">The sequence shown here is derived from an EMBL/GenBank/DDBJ whole genome shotgun (WGS) entry which is preliminary data.</text>
</comment>
<feature type="transmembrane region" description="Helical" evidence="1">
    <location>
        <begin position="21"/>
        <end position="47"/>
    </location>
</feature>
<feature type="transmembrane region" description="Helical" evidence="1">
    <location>
        <begin position="335"/>
        <end position="355"/>
    </location>
</feature>
<feature type="transmembrane region" description="Helical" evidence="1">
    <location>
        <begin position="247"/>
        <end position="264"/>
    </location>
</feature>
<evidence type="ECO:0000313" key="2">
    <source>
        <dbReference type="EMBL" id="MBT2133311.1"/>
    </source>
</evidence>
<sequence>MAIRVHRFLPSRLPPPTNTQLTWIRGLWFIALALAVVLDIAGTVFVMRDVYRNDPQFHRLSLTSQIENDGSVTVESIPDVAGVPAVPALSRITAIDGKPVAQDTPVWDLAARLKGKDGQVIALTLVLPDGRSATQRIEVSPRYTEGRDLSPPLGRDGRMAARMIISLLTCMTLIGCAVLLFLRRPQDPVALLFSFSFLLFAGAIDPPLNLWLATGMGNAFDVYTTLAWALLVIGIAAFPDGRFTPRVVRWILVVAPLMMIPLAIDEVPVWISVAIAFILPLFLLICHVIKYRRFPPGIERQQVKWAAFGFGSGLLLLTLAFFLVEVLGPEPLNGLIILTLFNAGFLAMAIGLLISLLRFRLWEADRVISRSAISAVVTLAVGIVWTLSMDFLKLGAEWVLGRESETAATLAGAILAAGIFAPTQALAMRWAKKRIAGDESRIQKLVGRLHVWRTTEMPEEIGVRTLSALSAAVHCNGAALLVDGPRGPQLLAARDVEQADELGRPSYDPVADPRFPLTLPLEDEDGPIGQLLIGPRSDFNRYNAAQLDGLNAMTEPLAETLRASLKRAQQAESISMQMGSVEERLARLEQNGPRLSPT</sequence>
<keyword evidence="3" id="KW-1185">Reference proteome</keyword>
<accession>A0ABS5W0N7</accession>
<evidence type="ECO:0000313" key="3">
    <source>
        <dbReference type="Proteomes" id="UP000811255"/>
    </source>
</evidence>
<feature type="transmembrane region" description="Helical" evidence="1">
    <location>
        <begin position="367"/>
        <end position="387"/>
    </location>
</feature>
<name>A0ABS5W0N7_9SPHN</name>
<reference evidence="2 3" key="1">
    <citation type="submission" date="2021-05" db="EMBL/GenBank/DDBJ databases">
        <title>Croceibacterium sp. LX-88 genome sequence.</title>
        <authorList>
            <person name="Luo X."/>
        </authorList>
    </citation>
    <scope>NUCLEOTIDE SEQUENCE [LARGE SCALE GENOMIC DNA]</scope>
    <source>
        <strain evidence="2 3">LX-88</strain>
    </source>
</reference>
<proteinExistence type="predicted"/>
<keyword evidence="1" id="KW-0812">Transmembrane</keyword>
<feature type="transmembrane region" description="Helical" evidence="1">
    <location>
        <begin position="303"/>
        <end position="323"/>
    </location>
</feature>
<organism evidence="2 3">
    <name type="scientific">Croceibacterium selenioxidans</name>
    <dbReference type="NCBI Taxonomy" id="2838833"/>
    <lineage>
        <taxon>Bacteria</taxon>
        <taxon>Pseudomonadati</taxon>
        <taxon>Pseudomonadota</taxon>
        <taxon>Alphaproteobacteria</taxon>
        <taxon>Sphingomonadales</taxon>
        <taxon>Erythrobacteraceae</taxon>
        <taxon>Croceibacterium</taxon>
    </lineage>
</organism>
<evidence type="ECO:0008006" key="4">
    <source>
        <dbReference type="Google" id="ProtNLM"/>
    </source>
</evidence>
<feature type="transmembrane region" description="Helical" evidence="1">
    <location>
        <begin position="270"/>
        <end position="291"/>
    </location>
</feature>
<feature type="transmembrane region" description="Helical" evidence="1">
    <location>
        <begin position="407"/>
        <end position="427"/>
    </location>
</feature>
<gene>
    <name evidence="2" type="ORF">KK137_03095</name>
</gene>
<dbReference type="Proteomes" id="UP000811255">
    <property type="component" value="Unassembled WGS sequence"/>
</dbReference>
<keyword evidence="1" id="KW-0472">Membrane</keyword>
<dbReference type="EMBL" id="JAHFVK010000001">
    <property type="protein sequence ID" value="MBT2133311.1"/>
    <property type="molecule type" value="Genomic_DNA"/>
</dbReference>
<feature type="transmembrane region" description="Helical" evidence="1">
    <location>
        <begin position="220"/>
        <end position="238"/>
    </location>
</feature>
<protein>
    <recommendedName>
        <fullName evidence="4">Histidine kinase</fullName>
    </recommendedName>
</protein>
<evidence type="ECO:0000256" key="1">
    <source>
        <dbReference type="SAM" id="Phobius"/>
    </source>
</evidence>
<feature type="transmembrane region" description="Helical" evidence="1">
    <location>
        <begin position="189"/>
        <end position="208"/>
    </location>
</feature>
<keyword evidence="1" id="KW-1133">Transmembrane helix</keyword>